<dbReference type="EMBL" id="CYXY01000018">
    <property type="protein sequence ID" value="CUN10970.1"/>
    <property type="molecule type" value="Genomic_DNA"/>
</dbReference>
<dbReference type="EC" id="5.1.1.1" evidence="5"/>
<dbReference type="Proteomes" id="UP000095553">
    <property type="component" value="Unassembled WGS sequence"/>
</dbReference>
<reference evidence="11 12" key="1">
    <citation type="submission" date="2015-09" db="EMBL/GenBank/DDBJ databases">
        <authorList>
            <consortium name="Pathogen Informatics"/>
        </authorList>
    </citation>
    <scope>NUCLEOTIDE SEQUENCE [LARGE SCALE GENOMIC DNA]</scope>
    <source>
        <strain evidence="9 12">2789STDY5608868</strain>
        <strain evidence="10 11">2789STDY5834959</strain>
    </source>
</reference>
<dbReference type="AlphaFoldDB" id="A0A173U928"/>
<evidence type="ECO:0000259" key="8">
    <source>
        <dbReference type="SMART" id="SM01005"/>
    </source>
</evidence>
<keyword evidence="4 5" id="KW-0413">Isomerase</keyword>
<organism evidence="10 11">
    <name type="scientific">Anaerostipes hadrus</name>
    <dbReference type="NCBI Taxonomy" id="649756"/>
    <lineage>
        <taxon>Bacteria</taxon>
        <taxon>Bacillati</taxon>
        <taxon>Bacillota</taxon>
        <taxon>Clostridia</taxon>
        <taxon>Lachnospirales</taxon>
        <taxon>Lachnospiraceae</taxon>
        <taxon>Anaerostipes</taxon>
    </lineage>
</organism>
<dbReference type="PRINTS" id="PR00992">
    <property type="entry name" value="ALARACEMASE"/>
</dbReference>
<dbReference type="GO" id="GO:0008784">
    <property type="term" value="F:alanine racemase activity"/>
    <property type="evidence" value="ECO:0007669"/>
    <property type="project" value="UniProtKB-UniRule"/>
</dbReference>
<dbReference type="HAMAP" id="MF_01201">
    <property type="entry name" value="Ala_racemase"/>
    <property type="match status" value="1"/>
</dbReference>
<dbReference type="SMART" id="SM01005">
    <property type="entry name" value="Ala_racemase_C"/>
    <property type="match status" value="1"/>
</dbReference>
<dbReference type="Proteomes" id="UP000095598">
    <property type="component" value="Unassembled WGS sequence"/>
</dbReference>
<protein>
    <recommendedName>
        <fullName evidence="5">Alanine racemase</fullName>
        <ecNumber evidence="5">5.1.1.1</ecNumber>
    </recommendedName>
</protein>
<evidence type="ECO:0000256" key="7">
    <source>
        <dbReference type="PIRSR" id="PIRSR600821-52"/>
    </source>
</evidence>
<evidence type="ECO:0000313" key="9">
    <source>
        <dbReference type="EMBL" id="CUM81305.1"/>
    </source>
</evidence>
<evidence type="ECO:0000256" key="6">
    <source>
        <dbReference type="PIRSR" id="PIRSR600821-50"/>
    </source>
</evidence>
<dbReference type="FunFam" id="3.20.20.10:FF:000002">
    <property type="entry name" value="Alanine racemase"/>
    <property type="match status" value="1"/>
</dbReference>
<evidence type="ECO:0000313" key="12">
    <source>
        <dbReference type="Proteomes" id="UP000095598"/>
    </source>
</evidence>
<dbReference type="Pfam" id="PF00842">
    <property type="entry name" value="Ala_racemase_C"/>
    <property type="match status" value="1"/>
</dbReference>
<dbReference type="FunFam" id="2.40.37.10:FF:000006">
    <property type="entry name" value="Alanine racemase"/>
    <property type="match status" value="1"/>
</dbReference>
<dbReference type="Pfam" id="PF01168">
    <property type="entry name" value="Ala_racemase_N"/>
    <property type="match status" value="1"/>
</dbReference>
<dbReference type="InterPro" id="IPR011079">
    <property type="entry name" value="Ala_racemase_C"/>
</dbReference>
<comment type="catalytic activity">
    <reaction evidence="1 5">
        <text>L-alanine = D-alanine</text>
        <dbReference type="Rhea" id="RHEA:20249"/>
        <dbReference type="ChEBI" id="CHEBI:57416"/>
        <dbReference type="ChEBI" id="CHEBI:57972"/>
        <dbReference type="EC" id="5.1.1.1"/>
    </reaction>
</comment>
<dbReference type="SUPFAM" id="SSF50621">
    <property type="entry name" value="Alanine racemase C-terminal domain-like"/>
    <property type="match status" value="1"/>
</dbReference>
<dbReference type="InterPro" id="IPR009006">
    <property type="entry name" value="Ala_racemase/Decarboxylase_C"/>
</dbReference>
<evidence type="ECO:0000256" key="1">
    <source>
        <dbReference type="ARBA" id="ARBA00000316"/>
    </source>
</evidence>
<dbReference type="PANTHER" id="PTHR30511:SF0">
    <property type="entry name" value="ALANINE RACEMASE, CATABOLIC-RELATED"/>
    <property type="match status" value="1"/>
</dbReference>
<dbReference type="GO" id="GO:0030170">
    <property type="term" value="F:pyridoxal phosphate binding"/>
    <property type="evidence" value="ECO:0007669"/>
    <property type="project" value="UniProtKB-UniRule"/>
</dbReference>
<name>A0A173U928_ANAHA</name>
<dbReference type="GO" id="GO:0030632">
    <property type="term" value="P:D-alanine biosynthetic process"/>
    <property type="evidence" value="ECO:0007669"/>
    <property type="project" value="UniProtKB-UniRule"/>
</dbReference>
<feature type="domain" description="Alanine racemase C-terminal" evidence="8">
    <location>
        <begin position="246"/>
        <end position="374"/>
    </location>
</feature>
<evidence type="ECO:0000313" key="10">
    <source>
        <dbReference type="EMBL" id="CUN10970.1"/>
    </source>
</evidence>
<dbReference type="NCBIfam" id="TIGR00492">
    <property type="entry name" value="alr"/>
    <property type="match status" value="1"/>
</dbReference>
<dbReference type="PROSITE" id="PS00395">
    <property type="entry name" value="ALANINE_RACEMASE"/>
    <property type="match status" value="1"/>
</dbReference>
<dbReference type="PANTHER" id="PTHR30511">
    <property type="entry name" value="ALANINE RACEMASE"/>
    <property type="match status" value="1"/>
</dbReference>
<comment type="pathway">
    <text evidence="5">Amino-acid biosynthesis; D-alanine biosynthesis; D-alanine from L-alanine: step 1/1.</text>
</comment>
<feature type="modified residue" description="N6-(pyridoxal phosphate)lysine" evidence="5 6">
    <location>
        <position position="38"/>
    </location>
</feature>
<comment type="similarity">
    <text evidence="5">Belongs to the alanine racemase family.</text>
</comment>
<comment type="cofactor">
    <cofactor evidence="2 5 6">
        <name>pyridoxal 5'-phosphate</name>
        <dbReference type="ChEBI" id="CHEBI:597326"/>
    </cofactor>
</comment>
<dbReference type="SUPFAM" id="SSF51419">
    <property type="entry name" value="PLP-binding barrel"/>
    <property type="match status" value="1"/>
</dbReference>
<keyword evidence="3 5" id="KW-0663">Pyridoxal phosphate</keyword>
<dbReference type="Gene3D" id="3.20.20.10">
    <property type="entry name" value="Alanine racemase"/>
    <property type="match status" value="1"/>
</dbReference>
<dbReference type="EMBL" id="CYXT01000003">
    <property type="protein sequence ID" value="CUM81305.1"/>
    <property type="molecule type" value="Genomic_DNA"/>
</dbReference>
<evidence type="ECO:0000256" key="2">
    <source>
        <dbReference type="ARBA" id="ARBA00001933"/>
    </source>
</evidence>
<evidence type="ECO:0000313" key="11">
    <source>
        <dbReference type="Proteomes" id="UP000095553"/>
    </source>
</evidence>
<dbReference type="GO" id="GO:0005829">
    <property type="term" value="C:cytosol"/>
    <property type="evidence" value="ECO:0007669"/>
    <property type="project" value="TreeGrafter"/>
</dbReference>
<dbReference type="InterPro" id="IPR001608">
    <property type="entry name" value="Ala_racemase_N"/>
</dbReference>
<feature type="active site" description="Proton acceptor; specific for D-alanine" evidence="5">
    <location>
        <position position="38"/>
    </location>
</feature>
<feature type="binding site" evidence="5 7">
    <location>
        <position position="315"/>
    </location>
    <ligand>
        <name>substrate</name>
    </ligand>
</feature>
<dbReference type="RefSeq" id="WP_009265731.1">
    <property type="nucleotide sequence ID" value="NZ_CAXSPF010000025.1"/>
</dbReference>
<evidence type="ECO:0000256" key="3">
    <source>
        <dbReference type="ARBA" id="ARBA00022898"/>
    </source>
</evidence>
<evidence type="ECO:0000256" key="5">
    <source>
        <dbReference type="HAMAP-Rule" id="MF_01201"/>
    </source>
</evidence>
<gene>
    <name evidence="10" type="primary">alr</name>
    <name evidence="9" type="ORF">ERS852425_00790</name>
    <name evidence="10" type="ORF">ERS852571_02579</name>
</gene>
<accession>A0A173U928</accession>
<dbReference type="InterPro" id="IPR029066">
    <property type="entry name" value="PLP-binding_barrel"/>
</dbReference>
<dbReference type="GO" id="GO:0009252">
    <property type="term" value="P:peptidoglycan biosynthetic process"/>
    <property type="evidence" value="ECO:0007669"/>
    <property type="project" value="TreeGrafter"/>
</dbReference>
<comment type="function">
    <text evidence="5">Catalyzes the interconversion of L-alanine and D-alanine. May also act on other amino acids.</text>
</comment>
<dbReference type="CDD" id="cd00430">
    <property type="entry name" value="PLPDE_III_AR"/>
    <property type="match status" value="1"/>
</dbReference>
<feature type="active site" description="Proton acceptor; specific for L-alanine" evidence="5">
    <location>
        <position position="267"/>
    </location>
</feature>
<sequence>MNQYYRVHAVIDLDAICHNIREVKRVVGEGVKVMPVIKADGYGHGAVPIAKELNKIGVDAFAVAILEEGITLRNNGIRQPILILGYTSEYQYSSLIQYEIEPTVFCYEMAESLSKIAQALGKDAKIHIKLDTGMNRIGFKPTKESVDIIEKIAKLPNIKIQGIFTHFACADEADKTETYEQERKYDQFITWLEERDIYIPIKHVSNSASIIDLDGFRKDMVRSGIITYGLYPSEEVSKDVLDLRPAMELKTHIVYIKEVEAGEGISYNHTYVTDKKTKIATIPVGYADGYPRSLSSKGKVLIRGQYAPIIGRICMDQFMVDVTDIEGVSVMDEVTLVGHDGNKMLTVEEVANEAGSFNYEFVCGIGKRVPRVYIRNGEMKEAEYFEK</sequence>
<dbReference type="UniPathway" id="UPA00042">
    <property type="reaction ID" value="UER00497"/>
</dbReference>
<dbReference type="InterPro" id="IPR000821">
    <property type="entry name" value="Ala_racemase"/>
</dbReference>
<dbReference type="Gene3D" id="2.40.37.10">
    <property type="entry name" value="Lyase, Ornithine Decarboxylase, Chain A, domain 1"/>
    <property type="match status" value="1"/>
</dbReference>
<dbReference type="InterPro" id="IPR020622">
    <property type="entry name" value="Ala_racemase_pyridoxalP-BS"/>
</dbReference>
<feature type="binding site" evidence="5 7">
    <location>
        <position position="136"/>
    </location>
    <ligand>
        <name>substrate</name>
    </ligand>
</feature>
<evidence type="ECO:0000256" key="4">
    <source>
        <dbReference type="ARBA" id="ARBA00023235"/>
    </source>
</evidence>
<proteinExistence type="inferred from homology"/>